<dbReference type="EMBL" id="CP008743">
    <property type="protein sequence ID" value="ARN84196.1"/>
    <property type="molecule type" value="Genomic_DNA"/>
</dbReference>
<evidence type="ECO:0000313" key="2">
    <source>
        <dbReference type="Proteomes" id="UP000237351"/>
    </source>
</evidence>
<proteinExistence type="predicted"/>
<organism evidence="1 2">
    <name type="scientific">Candidatus Nucleicultrix amoebiphila FS5</name>
    <dbReference type="NCBI Taxonomy" id="1414854"/>
    <lineage>
        <taxon>Bacteria</taxon>
        <taxon>Pseudomonadati</taxon>
        <taxon>Pseudomonadota</taxon>
        <taxon>Alphaproteobacteria</taxon>
        <taxon>Holosporales</taxon>
        <taxon>Candidatus Nucleicultricaceae</taxon>
        <taxon>Candidatus Nucleicultrix</taxon>
    </lineage>
</organism>
<keyword evidence="2" id="KW-1185">Reference proteome</keyword>
<dbReference type="Proteomes" id="UP000237351">
    <property type="component" value="Chromosome"/>
</dbReference>
<evidence type="ECO:0000313" key="1">
    <source>
        <dbReference type="EMBL" id="ARN84196.1"/>
    </source>
</evidence>
<gene>
    <name evidence="1" type="ORF">GQ61_01285</name>
</gene>
<dbReference type="KEGG" id="naf:GQ61_01285"/>
<dbReference type="STRING" id="1414854.GQ61_01285"/>
<name>A0A1W6N350_9PROT</name>
<sequence length="76" mass="8712">MFIGNQTTSLRGPLAAAVHIAYLTGSRRFARDDKRGPCEAPWPRQSSPGPKTYFNYFQSLDQRLLFDETTLYVKQE</sequence>
<protein>
    <submittedName>
        <fullName evidence="1">Uncharacterized protein</fullName>
    </submittedName>
</protein>
<reference evidence="1 2" key="1">
    <citation type="submission" date="2014-06" db="EMBL/GenBank/DDBJ databases">
        <title>The genome of the endonuclear symbiont Nucleicultrix amoebiphila.</title>
        <authorList>
            <person name="Schulz F."/>
            <person name="Horn M."/>
        </authorList>
    </citation>
    <scope>NUCLEOTIDE SEQUENCE [LARGE SCALE GENOMIC DNA]</scope>
    <source>
        <strain evidence="1 2">FS5</strain>
    </source>
</reference>
<dbReference type="AlphaFoldDB" id="A0A1W6N350"/>
<accession>A0A1W6N350</accession>